<dbReference type="Proteomes" id="UP000652761">
    <property type="component" value="Unassembled WGS sequence"/>
</dbReference>
<keyword evidence="2" id="KW-1185">Reference proteome</keyword>
<accession>A0A843W0V6</accession>
<evidence type="ECO:0008006" key="3">
    <source>
        <dbReference type="Google" id="ProtNLM"/>
    </source>
</evidence>
<organism evidence="1 2">
    <name type="scientific">Colocasia esculenta</name>
    <name type="common">Wild taro</name>
    <name type="synonym">Arum esculentum</name>
    <dbReference type="NCBI Taxonomy" id="4460"/>
    <lineage>
        <taxon>Eukaryota</taxon>
        <taxon>Viridiplantae</taxon>
        <taxon>Streptophyta</taxon>
        <taxon>Embryophyta</taxon>
        <taxon>Tracheophyta</taxon>
        <taxon>Spermatophyta</taxon>
        <taxon>Magnoliopsida</taxon>
        <taxon>Liliopsida</taxon>
        <taxon>Araceae</taxon>
        <taxon>Aroideae</taxon>
        <taxon>Colocasieae</taxon>
        <taxon>Colocasia</taxon>
    </lineage>
</organism>
<proteinExistence type="predicted"/>
<gene>
    <name evidence="1" type="ORF">Taro_035600</name>
</gene>
<sequence>MARTQWQAMQETVAGLTQTLQNVVQAGNQAAAARNGAGDLLRNFRSLNPPRFSGSPDPDEAENWQEEIERIFQEFLADGEQEIIHTKLFFFPFSSAATCTNRPLEVDQRTPKHHGSLNTLHQTLGDEFTSCWGRVEEFLVAGEQEIVHTKPFFFPFSSAATCTNRPLEVDQSLSPVIVSIWNTMS</sequence>
<dbReference type="EMBL" id="NMUH01002925">
    <property type="protein sequence ID" value="MQM02829.1"/>
    <property type="molecule type" value="Genomic_DNA"/>
</dbReference>
<name>A0A843W0V6_COLES</name>
<comment type="caution">
    <text evidence="1">The sequence shown here is derived from an EMBL/GenBank/DDBJ whole genome shotgun (WGS) entry which is preliminary data.</text>
</comment>
<evidence type="ECO:0000313" key="2">
    <source>
        <dbReference type="Proteomes" id="UP000652761"/>
    </source>
</evidence>
<evidence type="ECO:0000313" key="1">
    <source>
        <dbReference type="EMBL" id="MQM02829.1"/>
    </source>
</evidence>
<reference evidence="1" key="1">
    <citation type="submission" date="2017-07" db="EMBL/GenBank/DDBJ databases">
        <title>Taro Niue Genome Assembly and Annotation.</title>
        <authorList>
            <person name="Atibalentja N."/>
            <person name="Keating K."/>
            <person name="Fields C.J."/>
        </authorList>
    </citation>
    <scope>NUCLEOTIDE SEQUENCE</scope>
    <source>
        <strain evidence="1">Niue_2</strain>
        <tissue evidence="1">Leaf</tissue>
    </source>
</reference>
<protein>
    <recommendedName>
        <fullName evidence="3">Retrotransposon gag domain-containing protein</fullName>
    </recommendedName>
</protein>
<dbReference type="AlphaFoldDB" id="A0A843W0V6"/>